<dbReference type="AlphaFoldDB" id="A0ABD3GZA0"/>
<dbReference type="Proteomes" id="UP001633002">
    <property type="component" value="Unassembled WGS sequence"/>
</dbReference>
<feature type="region of interest" description="Disordered" evidence="1">
    <location>
        <begin position="1"/>
        <end position="79"/>
    </location>
</feature>
<name>A0ABD3GZA0_9MARC</name>
<protein>
    <submittedName>
        <fullName evidence="2">Uncharacterized protein</fullName>
    </submittedName>
</protein>
<proteinExistence type="predicted"/>
<evidence type="ECO:0000313" key="2">
    <source>
        <dbReference type="EMBL" id="KAL3684293.1"/>
    </source>
</evidence>
<accession>A0ABD3GZA0</accession>
<feature type="compositionally biased region" description="Acidic residues" evidence="1">
    <location>
        <begin position="25"/>
        <end position="37"/>
    </location>
</feature>
<reference evidence="2 3" key="1">
    <citation type="submission" date="2024-09" db="EMBL/GenBank/DDBJ databases">
        <title>Chromosome-scale assembly of Riccia sorocarpa.</title>
        <authorList>
            <person name="Paukszto L."/>
        </authorList>
    </citation>
    <scope>NUCLEOTIDE SEQUENCE [LARGE SCALE GENOMIC DNA]</scope>
    <source>
        <strain evidence="2">LP-2024</strain>
        <tissue evidence="2">Aerial parts of the thallus</tissue>
    </source>
</reference>
<keyword evidence="3" id="KW-1185">Reference proteome</keyword>
<feature type="compositionally biased region" description="Polar residues" evidence="1">
    <location>
        <begin position="64"/>
        <end position="78"/>
    </location>
</feature>
<sequence length="113" mass="12699">MTADYGSSDAPIPDPAANAERTAADDDECEEIIDMDDYPPGGSTREESSSMSSQHASPQDHLNYEQSLPNTTVKSTPGETDYRLQQHAIHQHYFAIKSHFFVRADLIFLFSFW</sequence>
<gene>
    <name evidence="2" type="ORF">R1sor_002315</name>
</gene>
<evidence type="ECO:0000313" key="3">
    <source>
        <dbReference type="Proteomes" id="UP001633002"/>
    </source>
</evidence>
<evidence type="ECO:0000256" key="1">
    <source>
        <dbReference type="SAM" id="MobiDB-lite"/>
    </source>
</evidence>
<organism evidence="2 3">
    <name type="scientific">Riccia sorocarpa</name>
    <dbReference type="NCBI Taxonomy" id="122646"/>
    <lineage>
        <taxon>Eukaryota</taxon>
        <taxon>Viridiplantae</taxon>
        <taxon>Streptophyta</taxon>
        <taxon>Embryophyta</taxon>
        <taxon>Marchantiophyta</taxon>
        <taxon>Marchantiopsida</taxon>
        <taxon>Marchantiidae</taxon>
        <taxon>Marchantiales</taxon>
        <taxon>Ricciaceae</taxon>
        <taxon>Riccia</taxon>
    </lineage>
</organism>
<dbReference type="EMBL" id="JBJQOH010000006">
    <property type="protein sequence ID" value="KAL3684293.1"/>
    <property type="molecule type" value="Genomic_DNA"/>
</dbReference>
<comment type="caution">
    <text evidence="2">The sequence shown here is derived from an EMBL/GenBank/DDBJ whole genome shotgun (WGS) entry which is preliminary data.</text>
</comment>